<accession>A0A3M7SBS6</accession>
<keyword evidence="1" id="KW-1133">Transmembrane helix</keyword>
<comment type="caution">
    <text evidence="3">The sequence shown here is derived from an EMBL/GenBank/DDBJ whole genome shotgun (WGS) entry which is preliminary data.</text>
</comment>
<dbReference type="Proteomes" id="UP000276133">
    <property type="component" value="Unassembled WGS sequence"/>
</dbReference>
<keyword evidence="4" id="KW-1185">Reference proteome</keyword>
<keyword evidence="1" id="KW-0472">Membrane</keyword>
<keyword evidence="2" id="KW-0732">Signal</keyword>
<dbReference type="AlphaFoldDB" id="A0A3M7SBS6"/>
<sequence>MINLVCSTLLIVINLISSTHGSKDSQENELWKPPSSTFSNKPKEVDYPLLIGLTIAGVLFVCLLVSIPWIVIIFQKRFRIFFKNRLCRYCCCCTVTEEFNGIAIGPIETVSSVTHDSSRNQVNDSQNPPLYENVVACRSNDNQQPPSYQNLEIDYQMSVLSI</sequence>
<dbReference type="EMBL" id="REGN01001667">
    <property type="protein sequence ID" value="RNA33222.1"/>
    <property type="molecule type" value="Genomic_DNA"/>
</dbReference>
<evidence type="ECO:0000313" key="3">
    <source>
        <dbReference type="EMBL" id="RNA33222.1"/>
    </source>
</evidence>
<organism evidence="3 4">
    <name type="scientific">Brachionus plicatilis</name>
    <name type="common">Marine rotifer</name>
    <name type="synonym">Brachionus muelleri</name>
    <dbReference type="NCBI Taxonomy" id="10195"/>
    <lineage>
        <taxon>Eukaryota</taxon>
        <taxon>Metazoa</taxon>
        <taxon>Spiralia</taxon>
        <taxon>Gnathifera</taxon>
        <taxon>Rotifera</taxon>
        <taxon>Eurotatoria</taxon>
        <taxon>Monogononta</taxon>
        <taxon>Pseudotrocha</taxon>
        <taxon>Ploima</taxon>
        <taxon>Brachionidae</taxon>
        <taxon>Brachionus</taxon>
    </lineage>
</organism>
<protein>
    <submittedName>
        <fullName evidence="3">Uncharacterized protein</fullName>
    </submittedName>
</protein>
<reference evidence="3 4" key="1">
    <citation type="journal article" date="2018" name="Sci. Rep.">
        <title>Genomic signatures of local adaptation to the degree of environmental predictability in rotifers.</title>
        <authorList>
            <person name="Franch-Gras L."/>
            <person name="Hahn C."/>
            <person name="Garcia-Roger E.M."/>
            <person name="Carmona M.J."/>
            <person name="Serra M."/>
            <person name="Gomez A."/>
        </authorList>
    </citation>
    <scope>NUCLEOTIDE SEQUENCE [LARGE SCALE GENOMIC DNA]</scope>
    <source>
        <strain evidence="3">HYR1</strain>
    </source>
</reference>
<proteinExistence type="predicted"/>
<gene>
    <name evidence="3" type="ORF">BpHYR1_014224</name>
</gene>
<evidence type="ECO:0000256" key="1">
    <source>
        <dbReference type="SAM" id="Phobius"/>
    </source>
</evidence>
<evidence type="ECO:0000256" key="2">
    <source>
        <dbReference type="SAM" id="SignalP"/>
    </source>
</evidence>
<feature type="chain" id="PRO_5018097804" evidence="2">
    <location>
        <begin position="22"/>
        <end position="162"/>
    </location>
</feature>
<keyword evidence="1" id="KW-0812">Transmembrane</keyword>
<evidence type="ECO:0000313" key="4">
    <source>
        <dbReference type="Proteomes" id="UP000276133"/>
    </source>
</evidence>
<feature type="transmembrane region" description="Helical" evidence="1">
    <location>
        <begin position="45"/>
        <end position="74"/>
    </location>
</feature>
<feature type="signal peptide" evidence="2">
    <location>
        <begin position="1"/>
        <end position="21"/>
    </location>
</feature>
<name>A0A3M7SBS6_BRAPC</name>